<evidence type="ECO:0000256" key="6">
    <source>
        <dbReference type="SAM" id="Coils"/>
    </source>
</evidence>
<name>Q1PWZ7_KUEST</name>
<dbReference type="AlphaFoldDB" id="Q1PWZ7"/>
<keyword evidence="2" id="KW-1003">Cell membrane</keyword>
<proteinExistence type="predicted"/>
<gene>
    <name evidence="8" type="ORF">kustc1002</name>
</gene>
<evidence type="ECO:0000256" key="2">
    <source>
        <dbReference type="ARBA" id="ARBA00022475"/>
    </source>
</evidence>
<feature type="transmembrane region" description="Helical" evidence="7">
    <location>
        <begin position="106"/>
        <end position="124"/>
    </location>
</feature>
<feature type="coiled-coil region" evidence="6">
    <location>
        <begin position="402"/>
        <end position="471"/>
    </location>
</feature>
<dbReference type="InterPro" id="IPR005495">
    <property type="entry name" value="LptG/LptF_permease"/>
</dbReference>
<reference evidence="8" key="2">
    <citation type="submission" date="2006-01" db="EMBL/GenBank/DDBJ databases">
        <authorList>
            <person name="Genoscope"/>
        </authorList>
    </citation>
    <scope>NUCLEOTIDE SEQUENCE</scope>
</reference>
<feature type="transmembrane region" description="Helical" evidence="7">
    <location>
        <begin position="145"/>
        <end position="165"/>
    </location>
</feature>
<dbReference type="GO" id="GO:0043190">
    <property type="term" value="C:ATP-binding cassette (ABC) transporter complex"/>
    <property type="evidence" value="ECO:0007669"/>
    <property type="project" value="TreeGrafter"/>
</dbReference>
<comment type="subcellular location">
    <subcellularLocation>
        <location evidence="1">Cell membrane</location>
        <topology evidence="1">Multi-pass membrane protein</topology>
    </subcellularLocation>
</comment>
<sequence length="578" mass="66489">MSKPYSPSHNSFWCDEPRRTTLLEFFKILNCYKNNPFRTGTRIEIHKMFANNILQRYVIREWFQTFWPSFLCFEILMFLGFVIQILHKGLDIIALKALIPHMFIQVAPYSIPSALLTATTLTYGRLSADREIIAIQASGIHLRKIITPVLVIGIIFSFFTLVLSAEILPRSLYQIKLLQERAINNILAGRLATFQKKVLMEPYQIYIGNVVDNINKDVTVIQYADDYVTDIIIAEEGSIEVNNEKNTIFLTLRKGEFIKPNYKKAEEVPRLGVFTETTFEIPMGKDKADFSTKHMTIFQLFKYNNEIDRELANSKEIPDNFEEARVEASRKLAEHQNQLQQLNKKQKHLESELKKSKQNLERQKSKIDGLANESKLANNYILVATENLMQLKRENKAGYYIADDIDLKLMEIKETIEREKQRISVISQRMIETREIQNSETNNIATLTKSLEETEKNISVLLRKITSFESDLTLASKKKLRRKNDISIHKRISQALSCLSFIVIGIPLGIKLRSSHLIIGFGVSFMIILFIYYPLMVTGSVLADDTLLPVVPVLWGANGILLIVGICIYQKLFAYNKS</sequence>
<feature type="transmembrane region" description="Helical" evidence="7">
    <location>
        <begin position="66"/>
        <end position="86"/>
    </location>
</feature>
<feature type="transmembrane region" description="Helical" evidence="7">
    <location>
        <begin position="492"/>
        <end position="510"/>
    </location>
</feature>
<dbReference type="Pfam" id="PF03739">
    <property type="entry name" value="LptF_LptG"/>
    <property type="match status" value="2"/>
</dbReference>
<accession>Q1PWZ7</accession>
<evidence type="ECO:0000256" key="1">
    <source>
        <dbReference type="ARBA" id="ARBA00004651"/>
    </source>
</evidence>
<evidence type="ECO:0000256" key="7">
    <source>
        <dbReference type="SAM" id="Phobius"/>
    </source>
</evidence>
<feature type="coiled-coil region" evidence="6">
    <location>
        <begin position="325"/>
        <end position="373"/>
    </location>
</feature>
<protein>
    <recommendedName>
        <fullName evidence="9">Permease YjgP/YjgQ family protein</fullName>
    </recommendedName>
</protein>
<reference evidence="8" key="1">
    <citation type="journal article" date="2006" name="Nature">
        <title>Deciphering the evolution and metabolism of an anammox bacterium from a community genome.</title>
        <authorList>
            <person name="Strous M."/>
            <person name="Pelletier E."/>
            <person name="Mangenot S."/>
            <person name="Rattei T."/>
            <person name="Lehner A."/>
            <person name="Taylor M.W."/>
            <person name="Horn M."/>
            <person name="Daims H."/>
            <person name="Bartol-Mavel D."/>
            <person name="Wincker P."/>
            <person name="Barbe V."/>
            <person name="Fonknechten N."/>
            <person name="Vallenet D."/>
            <person name="Segurens B."/>
            <person name="Schenowitz-Truong C."/>
            <person name="Medigue C."/>
            <person name="Collingro A."/>
            <person name="Snel B."/>
            <person name="Dutilh B.E."/>
            <person name="OpDenCamp H.J.M."/>
            <person name="vanDerDrift C."/>
            <person name="Cirpus I."/>
            <person name="vanDePas-Schoonen K.T."/>
            <person name="Harhangi H.R."/>
            <person name="vanNiftrik L."/>
            <person name="Schmid M."/>
            <person name="Keltjens J."/>
            <person name="vanDeVossenberg J."/>
            <person name="Kartal B."/>
            <person name="Meier H."/>
            <person name="Frishman D."/>
            <person name="Huynen M.A."/>
            <person name="Mewes H."/>
            <person name="Weissenbach J."/>
            <person name="Jetten M.S.M."/>
            <person name="Wagner M."/>
            <person name="LePaslier D."/>
        </authorList>
    </citation>
    <scope>NUCLEOTIDE SEQUENCE</scope>
</reference>
<dbReference type="GO" id="GO:0015920">
    <property type="term" value="P:lipopolysaccharide transport"/>
    <property type="evidence" value="ECO:0007669"/>
    <property type="project" value="TreeGrafter"/>
</dbReference>
<organism evidence="8">
    <name type="scientific">Kuenenia stuttgartiensis</name>
    <dbReference type="NCBI Taxonomy" id="174633"/>
    <lineage>
        <taxon>Bacteria</taxon>
        <taxon>Pseudomonadati</taxon>
        <taxon>Planctomycetota</taxon>
        <taxon>Candidatus Brocadiia</taxon>
        <taxon>Candidatus Brocadiales</taxon>
        <taxon>Candidatus Brocadiaceae</taxon>
        <taxon>Candidatus Kuenenia</taxon>
    </lineage>
</organism>
<dbReference type="PANTHER" id="PTHR33529:SF6">
    <property type="entry name" value="YJGP_YJGQ FAMILY PERMEASE"/>
    <property type="match status" value="1"/>
</dbReference>
<keyword evidence="6" id="KW-0175">Coiled coil</keyword>
<evidence type="ECO:0008006" key="9">
    <source>
        <dbReference type="Google" id="ProtNLM"/>
    </source>
</evidence>
<keyword evidence="3 7" id="KW-0812">Transmembrane</keyword>
<evidence type="ECO:0000256" key="3">
    <source>
        <dbReference type="ARBA" id="ARBA00022692"/>
    </source>
</evidence>
<dbReference type="EMBL" id="CT573073">
    <property type="protein sequence ID" value="CAJ71747.1"/>
    <property type="molecule type" value="Genomic_DNA"/>
</dbReference>
<dbReference type="PANTHER" id="PTHR33529">
    <property type="entry name" value="SLR0882 PROTEIN-RELATED"/>
    <property type="match status" value="1"/>
</dbReference>
<feature type="transmembrane region" description="Helical" evidence="7">
    <location>
        <begin position="517"/>
        <end position="535"/>
    </location>
</feature>
<feature type="transmembrane region" description="Helical" evidence="7">
    <location>
        <begin position="547"/>
        <end position="569"/>
    </location>
</feature>
<evidence type="ECO:0000313" key="8">
    <source>
        <dbReference type="EMBL" id="CAJ71747.1"/>
    </source>
</evidence>
<evidence type="ECO:0000256" key="5">
    <source>
        <dbReference type="ARBA" id="ARBA00023136"/>
    </source>
</evidence>
<evidence type="ECO:0000256" key="4">
    <source>
        <dbReference type="ARBA" id="ARBA00022989"/>
    </source>
</evidence>
<keyword evidence="4 7" id="KW-1133">Transmembrane helix</keyword>
<keyword evidence="5 7" id="KW-0472">Membrane</keyword>